<dbReference type="EMBL" id="CAADFE010000005">
    <property type="protein sequence ID" value="VFJ64120.1"/>
    <property type="molecule type" value="Genomic_DNA"/>
</dbReference>
<proteinExistence type="predicted"/>
<dbReference type="PANTHER" id="PTHR30595:SF6">
    <property type="entry name" value="SCHLAFEN ALBA-2 DOMAIN-CONTAINING PROTEIN"/>
    <property type="match status" value="1"/>
</dbReference>
<dbReference type="GO" id="GO:0004386">
    <property type="term" value="F:helicase activity"/>
    <property type="evidence" value="ECO:0007669"/>
    <property type="project" value="UniProtKB-KW"/>
</dbReference>
<keyword evidence="2" id="KW-0067">ATP-binding</keyword>
<keyword evidence="2" id="KW-0378">Hydrolase</keyword>
<protein>
    <submittedName>
        <fullName evidence="2">ATP-dependent DNA helicase RecG</fullName>
    </submittedName>
</protein>
<keyword evidence="2" id="KW-0547">Nucleotide-binding</keyword>
<name>A0A450TBJ5_9GAMM</name>
<dbReference type="PANTHER" id="PTHR30595">
    <property type="entry name" value="GLPR-RELATED TRANSCRIPTIONAL REPRESSOR"/>
    <property type="match status" value="1"/>
</dbReference>
<dbReference type="InterPro" id="IPR007421">
    <property type="entry name" value="Schlafen_AlbA_2_dom"/>
</dbReference>
<keyword evidence="2" id="KW-0347">Helicase</keyword>
<dbReference type="InterPro" id="IPR038461">
    <property type="entry name" value="Schlafen_AlbA_2_dom_sf"/>
</dbReference>
<sequence length="311" mass="33976">MHPEFVRQLIDQGENGQVEFKSVDARPEAIAREIVAFANTAGGTLLIGVGDDGEIVGLETNDITGKGVEERLANISRHNIIPALRLDSRLVGIAGKKLLVVTVPKGCDKPYQTIDGKYWIRVGSTNRTATKEELSRLFQQAGLVHFDIAPVPDTGEKDLDPDAIGHYYRTCYDIDFPALEETEQRNILRNADILIAHDGNWVTSVGGMLLFGKNPQRRLPQAAVSFALFKGDTPTDELVDKKELTGTLPALIDNMVSLVKVVYSRGFHHRRATTHGDDADTGQGATGGNGQCGCPPRLFHRSWQDHGATLS</sequence>
<reference evidence="2" key="1">
    <citation type="submission" date="2019-02" db="EMBL/GenBank/DDBJ databases">
        <authorList>
            <person name="Gruber-Vodicka R. H."/>
            <person name="Seah K. B. B."/>
        </authorList>
    </citation>
    <scope>NUCLEOTIDE SEQUENCE</scope>
    <source>
        <strain evidence="2">BECK_BZ131</strain>
    </source>
</reference>
<dbReference type="AlphaFoldDB" id="A0A450TBJ5"/>
<accession>A0A450TBJ5</accession>
<evidence type="ECO:0000259" key="1">
    <source>
        <dbReference type="Pfam" id="PF04326"/>
    </source>
</evidence>
<dbReference type="Gene3D" id="3.30.950.30">
    <property type="entry name" value="Schlafen, AAA domain"/>
    <property type="match status" value="1"/>
</dbReference>
<gene>
    <name evidence="2" type="ORF">BECKFW1821C_GA0114237_100538</name>
</gene>
<evidence type="ECO:0000313" key="2">
    <source>
        <dbReference type="EMBL" id="VFJ64120.1"/>
    </source>
</evidence>
<organism evidence="2">
    <name type="scientific">Candidatus Kentrum sp. FW</name>
    <dbReference type="NCBI Taxonomy" id="2126338"/>
    <lineage>
        <taxon>Bacteria</taxon>
        <taxon>Pseudomonadati</taxon>
        <taxon>Pseudomonadota</taxon>
        <taxon>Gammaproteobacteria</taxon>
        <taxon>Candidatus Kentrum</taxon>
    </lineage>
</organism>
<feature type="domain" description="Schlafen AlbA-2" evidence="1">
    <location>
        <begin position="14"/>
        <end position="129"/>
    </location>
</feature>
<dbReference type="Pfam" id="PF04326">
    <property type="entry name" value="SLFN_AlbA_2"/>
    <property type="match status" value="1"/>
</dbReference>